<dbReference type="InterPro" id="IPR029063">
    <property type="entry name" value="SAM-dependent_MTases_sf"/>
</dbReference>
<evidence type="ECO:0000313" key="5">
    <source>
        <dbReference type="Proteomes" id="UP001144205"/>
    </source>
</evidence>
<dbReference type="EMBL" id="BROH01000015">
    <property type="protein sequence ID" value="GKY89827.1"/>
    <property type="molecule type" value="Genomic_DNA"/>
</dbReference>
<keyword evidence="5" id="KW-1185">Reference proteome</keyword>
<sequence>MAAMADETKPPEDWRSANRATWDERVGLHLAAEAYDLAPLRAGQAALHPIEEAETGDVAGLKIAHLQCHFGRDSLILAQKGAEVVGLDFSPAAIAAARALAGELGLAARARFVEADLYAAPEALAAEGPFDMVFVTWGAIGWLPDLDGWARVVAALLREGGRLYLAEGHPFAMVFETDDLGADEAGRPRWYMPYLDFGLWKDEAPRDYTGDFPALKAGHEYWWDHQLGHILTALAGAGLRLDWLHEHDAVPWPMFSVLEPAPGGMFRWPGKRWLPLSFSLFATKMAR</sequence>
<dbReference type="CDD" id="cd02440">
    <property type="entry name" value="AdoMet_MTases"/>
    <property type="match status" value="1"/>
</dbReference>
<evidence type="ECO:0000259" key="3">
    <source>
        <dbReference type="Pfam" id="PF13649"/>
    </source>
</evidence>
<dbReference type="PANTHER" id="PTHR43861:SF1">
    <property type="entry name" value="TRANS-ACONITATE 2-METHYLTRANSFERASE"/>
    <property type="match status" value="1"/>
</dbReference>
<name>A0ABQ5M018_9RHOB</name>
<dbReference type="PANTHER" id="PTHR43861">
    <property type="entry name" value="TRANS-ACONITATE 2-METHYLTRANSFERASE-RELATED"/>
    <property type="match status" value="1"/>
</dbReference>
<dbReference type="Proteomes" id="UP001144205">
    <property type="component" value="Unassembled WGS sequence"/>
</dbReference>
<keyword evidence="1" id="KW-0489">Methyltransferase</keyword>
<gene>
    <name evidence="4" type="ORF">STA1M1_36960</name>
</gene>
<dbReference type="SUPFAM" id="SSF53335">
    <property type="entry name" value="S-adenosyl-L-methionine-dependent methyltransferases"/>
    <property type="match status" value="1"/>
</dbReference>
<dbReference type="InterPro" id="IPR041698">
    <property type="entry name" value="Methyltransf_25"/>
</dbReference>
<protein>
    <recommendedName>
        <fullName evidence="3">Methyltransferase domain-containing protein</fullName>
    </recommendedName>
</protein>
<feature type="domain" description="Methyltransferase" evidence="3">
    <location>
        <begin position="66"/>
        <end position="161"/>
    </location>
</feature>
<organism evidence="4 5">
    <name type="scientific">Sinisalibacter aestuarii</name>
    <dbReference type="NCBI Taxonomy" id="2949426"/>
    <lineage>
        <taxon>Bacteria</taxon>
        <taxon>Pseudomonadati</taxon>
        <taxon>Pseudomonadota</taxon>
        <taxon>Alphaproteobacteria</taxon>
        <taxon>Rhodobacterales</taxon>
        <taxon>Roseobacteraceae</taxon>
        <taxon>Sinisalibacter</taxon>
    </lineage>
</organism>
<comment type="caution">
    <text evidence="4">The sequence shown here is derived from an EMBL/GenBank/DDBJ whole genome shotgun (WGS) entry which is preliminary data.</text>
</comment>
<proteinExistence type="predicted"/>
<accession>A0ABQ5M018</accession>
<evidence type="ECO:0000256" key="1">
    <source>
        <dbReference type="ARBA" id="ARBA00022603"/>
    </source>
</evidence>
<keyword evidence="2" id="KW-0808">Transferase</keyword>
<evidence type="ECO:0000256" key="2">
    <source>
        <dbReference type="ARBA" id="ARBA00022679"/>
    </source>
</evidence>
<evidence type="ECO:0000313" key="4">
    <source>
        <dbReference type="EMBL" id="GKY89827.1"/>
    </source>
</evidence>
<reference evidence="4" key="1">
    <citation type="journal article" date="2023" name="Int. J. Syst. Evol. Microbiol.">
        <title>Sinisalibacter aestuarii sp. nov., isolated from estuarine sediment of the Arakawa River.</title>
        <authorList>
            <person name="Arafat S.T."/>
            <person name="Hirano S."/>
            <person name="Sato A."/>
            <person name="Takeuchi K."/>
            <person name="Yasuda T."/>
            <person name="Terahara T."/>
            <person name="Hamada M."/>
            <person name="Kobayashi T."/>
        </authorList>
    </citation>
    <scope>NUCLEOTIDE SEQUENCE</scope>
    <source>
        <strain evidence="4">B-399</strain>
    </source>
</reference>
<dbReference type="Pfam" id="PF13649">
    <property type="entry name" value="Methyltransf_25"/>
    <property type="match status" value="1"/>
</dbReference>
<dbReference type="Gene3D" id="3.40.50.150">
    <property type="entry name" value="Vaccinia Virus protein VP39"/>
    <property type="match status" value="1"/>
</dbReference>